<protein>
    <submittedName>
        <fullName evidence="9">ABC transporter, permease protein</fullName>
    </submittedName>
</protein>
<feature type="transmembrane region" description="Helical" evidence="7">
    <location>
        <begin position="175"/>
        <end position="194"/>
    </location>
</feature>
<gene>
    <name evidence="9" type="ORF">L490_2259</name>
</gene>
<keyword evidence="3" id="KW-1003">Cell membrane</keyword>
<dbReference type="Proteomes" id="UP000025756">
    <property type="component" value="Unassembled WGS sequence"/>
</dbReference>
<accession>A0ABR4REL5</accession>
<keyword evidence="4 7" id="KW-0812">Transmembrane</keyword>
<proteinExistence type="inferred from homology"/>
<feature type="transmembrane region" description="Helical" evidence="7">
    <location>
        <begin position="93"/>
        <end position="113"/>
    </location>
</feature>
<dbReference type="Pfam" id="PF00528">
    <property type="entry name" value="BPD_transp_1"/>
    <property type="match status" value="1"/>
</dbReference>
<keyword evidence="5 7" id="KW-1133">Transmembrane helix</keyword>
<evidence type="ECO:0000256" key="7">
    <source>
        <dbReference type="RuleBase" id="RU363032"/>
    </source>
</evidence>
<keyword evidence="2 7" id="KW-0813">Transport</keyword>
<dbReference type="InterPro" id="IPR000515">
    <property type="entry name" value="MetI-like"/>
</dbReference>
<dbReference type="PANTHER" id="PTHR30151:SF0">
    <property type="entry name" value="ABC TRANSPORTER PERMEASE PROTEIN MJ0413-RELATED"/>
    <property type="match status" value="1"/>
</dbReference>
<evidence type="ECO:0000256" key="1">
    <source>
        <dbReference type="ARBA" id="ARBA00004651"/>
    </source>
</evidence>
<feature type="transmembrane region" description="Helical" evidence="7">
    <location>
        <begin position="119"/>
        <end position="138"/>
    </location>
</feature>
<evidence type="ECO:0000256" key="6">
    <source>
        <dbReference type="ARBA" id="ARBA00023136"/>
    </source>
</evidence>
<feature type="domain" description="ABC transmembrane type-1" evidence="8">
    <location>
        <begin position="53"/>
        <end position="233"/>
    </location>
</feature>
<feature type="transmembrane region" description="Helical" evidence="7">
    <location>
        <begin position="60"/>
        <end position="81"/>
    </location>
</feature>
<comment type="caution">
    <text evidence="9">The sequence shown here is derived from an EMBL/GenBank/DDBJ whole genome shotgun (WGS) entry which is preliminary data.</text>
</comment>
<evidence type="ECO:0000313" key="10">
    <source>
        <dbReference type="Proteomes" id="UP000025756"/>
    </source>
</evidence>
<dbReference type="PROSITE" id="PS50928">
    <property type="entry name" value="ABC_TM1"/>
    <property type="match status" value="1"/>
</dbReference>
<comment type="similarity">
    <text evidence="7">Belongs to the binding-protein-dependent transport system permease family.</text>
</comment>
<keyword evidence="10" id="KW-1185">Reference proteome</keyword>
<dbReference type="InterPro" id="IPR035906">
    <property type="entry name" value="MetI-like_sf"/>
</dbReference>
<keyword evidence="6 7" id="KW-0472">Membrane</keyword>
<evidence type="ECO:0000256" key="2">
    <source>
        <dbReference type="ARBA" id="ARBA00022448"/>
    </source>
</evidence>
<dbReference type="SUPFAM" id="SSF161098">
    <property type="entry name" value="MetI-like"/>
    <property type="match status" value="1"/>
</dbReference>
<evidence type="ECO:0000313" key="9">
    <source>
        <dbReference type="EMBL" id="KCV34825.1"/>
    </source>
</evidence>
<reference evidence="9 10" key="1">
    <citation type="submission" date="2014-03" db="EMBL/GenBank/DDBJ databases">
        <title>Genome sequence of Bordetella bronchiseptica.</title>
        <authorList>
            <person name="Harvill E."/>
            <person name="Goodfield L.L."/>
            <person name="Ivanov Y.V."/>
            <person name="Meyer J.A."/>
            <person name="Muse S.J."/>
            <person name="Jacobs N."/>
            <person name="Bendor L."/>
            <person name="Smallridge W.E."/>
            <person name="Brinkac L.M."/>
            <person name="Sanka R."/>
            <person name="Kim M."/>
            <person name="Losada L."/>
        </authorList>
    </citation>
    <scope>NUCLEOTIDE SEQUENCE [LARGE SCALE GENOMIC DNA]</scope>
    <source>
        <strain evidence="9 10">00-P-2796</strain>
    </source>
</reference>
<evidence type="ECO:0000256" key="4">
    <source>
        <dbReference type="ARBA" id="ARBA00022692"/>
    </source>
</evidence>
<comment type="subcellular location">
    <subcellularLocation>
        <location evidence="1 7">Cell membrane</location>
        <topology evidence="1 7">Multi-pass membrane protein</topology>
    </subcellularLocation>
</comment>
<dbReference type="PANTHER" id="PTHR30151">
    <property type="entry name" value="ALKANE SULFONATE ABC TRANSPORTER-RELATED, MEMBRANE SUBUNIT"/>
    <property type="match status" value="1"/>
</dbReference>
<feature type="transmembrane region" description="Helical" evidence="7">
    <location>
        <begin position="214"/>
        <end position="233"/>
    </location>
</feature>
<evidence type="ECO:0000256" key="5">
    <source>
        <dbReference type="ARBA" id="ARBA00022989"/>
    </source>
</evidence>
<evidence type="ECO:0000256" key="3">
    <source>
        <dbReference type="ARBA" id="ARBA00022475"/>
    </source>
</evidence>
<dbReference type="Gene3D" id="1.10.3720.10">
    <property type="entry name" value="MetI-like"/>
    <property type="match status" value="1"/>
</dbReference>
<organism evidence="9 10">
    <name type="scientific">Bordetella bronchiseptica 00-P-2796</name>
    <dbReference type="NCBI Taxonomy" id="1331199"/>
    <lineage>
        <taxon>Bacteria</taxon>
        <taxon>Pseudomonadati</taxon>
        <taxon>Pseudomonadota</taxon>
        <taxon>Betaproteobacteria</taxon>
        <taxon>Burkholderiales</taxon>
        <taxon>Alcaligenaceae</taxon>
        <taxon>Bordetella</taxon>
    </lineage>
</organism>
<dbReference type="CDD" id="cd06261">
    <property type="entry name" value="TM_PBP2"/>
    <property type="match status" value="1"/>
</dbReference>
<sequence length="248" mass="27003">MRALLVLAPWLLIVLLWYGIRASGLVSPALVPSPGEVWTRFVALMQARLPHDILMSTQRVFVGVCLGTLLAVPVGFVLGWYRGVRSFIDPVINFFRALPPIALIPLVIVYFGIGETAKIAILFYASFFAGVIVMYEGISQINPIFVRVAKTLGATDGEIFRKVIVPLTIPHMLTALRVALGVAWATLVASELIAAQQGLGALIQDASSFFQLDIIYVGIICIGFIALAMDLALRAAARRLVAWQDRIA</sequence>
<name>A0ABR4REL5_BORBO</name>
<evidence type="ECO:0000259" key="8">
    <source>
        <dbReference type="PROSITE" id="PS50928"/>
    </source>
</evidence>
<dbReference type="EMBL" id="JGWH01000094">
    <property type="protein sequence ID" value="KCV34825.1"/>
    <property type="molecule type" value="Genomic_DNA"/>
</dbReference>